<gene>
    <name evidence="2" type="ORF">BSL78_07421</name>
</gene>
<feature type="region of interest" description="Disordered" evidence="1">
    <location>
        <begin position="126"/>
        <end position="146"/>
    </location>
</feature>
<feature type="compositionally biased region" description="Basic and acidic residues" evidence="1">
    <location>
        <begin position="126"/>
        <end position="138"/>
    </location>
</feature>
<evidence type="ECO:0000313" key="2">
    <source>
        <dbReference type="EMBL" id="PIK55684.1"/>
    </source>
</evidence>
<evidence type="ECO:0000313" key="3">
    <source>
        <dbReference type="Proteomes" id="UP000230750"/>
    </source>
</evidence>
<evidence type="ECO:0000256" key="1">
    <source>
        <dbReference type="SAM" id="MobiDB-lite"/>
    </source>
</evidence>
<comment type="caution">
    <text evidence="2">The sequence shown here is derived from an EMBL/GenBank/DDBJ whole genome shotgun (WGS) entry which is preliminary data.</text>
</comment>
<feature type="region of interest" description="Disordered" evidence="1">
    <location>
        <begin position="290"/>
        <end position="312"/>
    </location>
</feature>
<dbReference type="EMBL" id="MRZV01000205">
    <property type="protein sequence ID" value="PIK55684.1"/>
    <property type="molecule type" value="Genomic_DNA"/>
</dbReference>
<accession>A0A2G8L604</accession>
<name>A0A2G8L604_STIJA</name>
<reference evidence="2 3" key="1">
    <citation type="journal article" date="2017" name="PLoS Biol.">
        <title>The sea cucumber genome provides insights into morphological evolution and visceral regeneration.</title>
        <authorList>
            <person name="Zhang X."/>
            <person name="Sun L."/>
            <person name="Yuan J."/>
            <person name="Sun Y."/>
            <person name="Gao Y."/>
            <person name="Zhang L."/>
            <person name="Li S."/>
            <person name="Dai H."/>
            <person name="Hamel J.F."/>
            <person name="Liu C."/>
            <person name="Yu Y."/>
            <person name="Liu S."/>
            <person name="Lin W."/>
            <person name="Guo K."/>
            <person name="Jin S."/>
            <person name="Xu P."/>
            <person name="Storey K.B."/>
            <person name="Huan P."/>
            <person name="Zhang T."/>
            <person name="Zhou Y."/>
            <person name="Zhang J."/>
            <person name="Lin C."/>
            <person name="Li X."/>
            <person name="Xing L."/>
            <person name="Huo D."/>
            <person name="Sun M."/>
            <person name="Wang L."/>
            <person name="Mercier A."/>
            <person name="Li F."/>
            <person name="Yang H."/>
            <person name="Xiang J."/>
        </authorList>
    </citation>
    <scope>NUCLEOTIDE SEQUENCE [LARGE SCALE GENOMIC DNA]</scope>
    <source>
        <strain evidence="2">Shaxun</strain>
        <tissue evidence="2">Muscle</tissue>
    </source>
</reference>
<dbReference type="Proteomes" id="UP000230750">
    <property type="component" value="Unassembled WGS sequence"/>
</dbReference>
<sequence>MGLFKPLTVFPLFLRGSRVLNSSSTLIKRTSLSGTGGPLATIVSGIAEAVAGRVEGPLESMRSVACFVSSNQSEDSLATTNKLYWSPPLASQNLGHLMSLGPVDSGPTNITDSGRSYRLTVSASSIKDEVGHEREQRKPPPGASVGHWGDKRCIRCYGVKGRDGDLFNQLVATLAAYERSGHKRRHGPFSHTSYLRYPLYTRPGYAQPVNSDSRLFGHNLASCPSSLTPPTSARLARVCNVGPVPISLHGRGDIGLELYSNSSARSLHLTFKEFRLLVAGTFPKRPSVRTTTVQTCPEGDEGLSPTPNCHTV</sequence>
<keyword evidence="3" id="KW-1185">Reference proteome</keyword>
<organism evidence="2 3">
    <name type="scientific">Stichopus japonicus</name>
    <name type="common">Sea cucumber</name>
    <dbReference type="NCBI Taxonomy" id="307972"/>
    <lineage>
        <taxon>Eukaryota</taxon>
        <taxon>Metazoa</taxon>
        <taxon>Echinodermata</taxon>
        <taxon>Eleutherozoa</taxon>
        <taxon>Echinozoa</taxon>
        <taxon>Holothuroidea</taxon>
        <taxon>Aspidochirotacea</taxon>
        <taxon>Aspidochirotida</taxon>
        <taxon>Stichopodidae</taxon>
        <taxon>Apostichopus</taxon>
    </lineage>
</organism>
<dbReference type="AlphaFoldDB" id="A0A2G8L604"/>
<proteinExistence type="predicted"/>
<protein>
    <submittedName>
        <fullName evidence="2">Uncharacterized protein</fullName>
    </submittedName>
</protein>